<accession>A0A540LP47</accession>
<keyword evidence="3" id="KW-1185">Reference proteome</keyword>
<comment type="caution">
    <text evidence="2">The sequence shown here is derived from an EMBL/GenBank/DDBJ whole genome shotgun (WGS) entry which is preliminary data.</text>
</comment>
<dbReference type="EMBL" id="VIEB01000513">
    <property type="protein sequence ID" value="TQD88243.1"/>
    <property type="molecule type" value="Genomic_DNA"/>
</dbReference>
<organism evidence="2 3">
    <name type="scientific">Malus baccata</name>
    <name type="common">Siberian crab apple</name>
    <name type="synonym">Pyrus baccata</name>
    <dbReference type="NCBI Taxonomy" id="106549"/>
    <lineage>
        <taxon>Eukaryota</taxon>
        <taxon>Viridiplantae</taxon>
        <taxon>Streptophyta</taxon>
        <taxon>Embryophyta</taxon>
        <taxon>Tracheophyta</taxon>
        <taxon>Spermatophyta</taxon>
        <taxon>Magnoliopsida</taxon>
        <taxon>eudicotyledons</taxon>
        <taxon>Gunneridae</taxon>
        <taxon>Pentapetalae</taxon>
        <taxon>rosids</taxon>
        <taxon>fabids</taxon>
        <taxon>Rosales</taxon>
        <taxon>Rosaceae</taxon>
        <taxon>Amygdaloideae</taxon>
        <taxon>Maleae</taxon>
        <taxon>Malus</taxon>
    </lineage>
</organism>
<dbReference type="AlphaFoldDB" id="A0A540LP47"/>
<dbReference type="STRING" id="106549.A0A540LP47"/>
<feature type="region of interest" description="Disordered" evidence="1">
    <location>
        <begin position="1"/>
        <end position="54"/>
    </location>
</feature>
<gene>
    <name evidence="2" type="ORF">C1H46_026124</name>
</gene>
<reference evidence="2 3" key="1">
    <citation type="journal article" date="2019" name="G3 (Bethesda)">
        <title>Sequencing of a Wild Apple (Malus baccata) Genome Unravels the Differences Between Cultivated and Wild Apple Species Regarding Disease Resistance and Cold Tolerance.</title>
        <authorList>
            <person name="Chen X."/>
        </authorList>
    </citation>
    <scope>NUCLEOTIDE SEQUENCE [LARGE SCALE GENOMIC DNA]</scope>
    <source>
        <strain evidence="3">cv. Shandingzi</strain>
        <tissue evidence="2">Leaves</tissue>
    </source>
</reference>
<protein>
    <submittedName>
        <fullName evidence="2">Uncharacterized protein</fullName>
    </submittedName>
</protein>
<evidence type="ECO:0000313" key="2">
    <source>
        <dbReference type="EMBL" id="TQD88243.1"/>
    </source>
</evidence>
<proteinExistence type="predicted"/>
<sequence length="103" mass="11258">MSTPRSVYTISSSETTSTSMTDTYSLNTRLNSSRNGSSNGASRHVSGGTSNFSNLSLKNAGLSQRSYDFEDSKIDLSEESQDPFAFIDGSRMDADLSQRSYIF</sequence>
<feature type="compositionally biased region" description="Low complexity" evidence="1">
    <location>
        <begin position="9"/>
        <end position="43"/>
    </location>
</feature>
<dbReference type="Proteomes" id="UP000315295">
    <property type="component" value="Unassembled WGS sequence"/>
</dbReference>
<evidence type="ECO:0000256" key="1">
    <source>
        <dbReference type="SAM" id="MobiDB-lite"/>
    </source>
</evidence>
<name>A0A540LP47_MALBA</name>
<evidence type="ECO:0000313" key="3">
    <source>
        <dbReference type="Proteomes" id="UP000315295"/>
    </source>
</evidence>